<evidence type="ECO:0000256" key="7">
    <source>
        <dbReference type="PIRSR" id="PIRSR000450-1"/>
    </source>
</evidence>
<dbReference type="Pfam" id="PF04204">
    <property type="entry name" value="HTS"/>
    <property type="match status" value="1"/>
</dbReference>
<proteinExistence type="inferred from homology"/>
<dbReference type="InterPro" id="IPR033752">
    <property type="entry name" value="MetA_family"/>
</dbReference>
<evidence type="ECO:0000256" key="5">
    <source>
        <dbReference type="ARBA" id="ARBA00023315"/>
    </source>
</evidence>
<feature type="binding site" evidence="6">
    <location>
        <position position="163"/>
    </location>
    <ligand>
        <name>substrate</name>
    </ligand>
</feature>
<comment type="caution">
    <text evidence="6">Lacks conserved residue(s) required for the propagation of feature annotation.</text>
</comment>
<dbReference type="SUPFAM" id="SSF52317">
    <property type="entry name" value="Class I glutamine amidotransferase-like"/>
    <property type="match status" value="1"/>
</dbReference>
<dbReference type="EMBL" id="UGTA01000001">
    <property type="protein sequence ID" value="SUB59023.1"/>
    <property type="molecule type" value="Genomic_DNA"/>
</dbReference>
<name>A0A379C9Q5_9PAST</name>
<evidence type="ECO:0000256" key="4">
    <source>
        <dbReference type="ARBA" id="ARBA00022679"/>
    </source>
</evidence>
<dbReference type="Gene3D" id="3.40.50.880">
    <property type="match status" value="1"/>
</dbReference>
<dbReference type="InterPro" id="IPR005697">
    <property type="entry name" value="HST_MetA"/>
</dbReference>
<feature type="active site" description="Proton acceptor" evidence="6">
    <location>
        <position position="234"/>
    </location>
</feature>
<feature type="binding site" evidence="6">
    <location>
        <position position="248"/>
    </location>
    <ligand>
        <name>substrate</name>
    </ligand>
</feature>
<dbReference type="RefSeq" id="WP_115315520.1">
    <property type="nucleotide sequence ID" value="NZ_LWIF01000001.1"/>
</dbReference>
<comment type="pathway">
    <text evidence="6">Amino-acid biosynthesis; L-methionine biosynthesis via de novo pathway; O-acetyl-L-homoserine from L-homoserine: step 1/1.</text>
</comment>
<organism evidence="8 9">
    <name type="scientific">Phocoenobacter uteri</name>
    <dbReference type="NCBI Taxonomy" id="146806"/>
    <lineage>
        <taxon>Bacteria</taxon>
        <taxon>Pseudomonadati</taxon>
        <taxon>Pseudomonadota</taxon>
        <taxon>Gammaproteobacteria</taxon>
        <taxon>Pasteurellales</taxon>
        <taxon>Pasteurellaceae</taxon>
        <taxon>Phocoenobacter</taxon>
    </lineage>
</organism>
<dbReference type="FunFam" id="3.40.50.880:FF:000004">
    <property type="entry name" value="Homoserine O-succinyltransferase"/>
    <property type="match status" value="1"/>
</dbReference>
<dbReference type="GO" id="GO:0019281">
    <property type="term" value="P:L-methionine biosynthetic process from homoserine via O-succinyl-L-homoserine and cystathionine"/>
    <property type="evidence" value="ECO:0007669"/>
    <property type="project" value="InterPro"/>
</dbReference>
<comment type="function">
    <text evidence="6">Transfers an acetyl group from acetyl-CoA to L-homoserine, forming acetyl-L-homoserine.</text>
</comment>
<evidence type="ECO:0000313" key="9">
    <source>
        <dbReference type="Proteomes" id="UP000255417"/>
    </source>
</evidence>
<protein>
    <recommendedName>
        <fullName evidence="6">Homoserine O-acetyltransferase</fullName>
        <shortName evidence="6">HAT</shortName>
        <ecNumber evidence="6">2.3.1.31</ecNumber>
    </recommendedName>
    <alternativeName>
        <fullName evidence="6">Homoserine transacetylase</fullName>
        <shortName evidence="6">HTA</shortName>
    </alternativeName>
</protein>
<comment type="catalytic activity">
    <reaction evidence="6">
        <text>L-homoserine + acetyl-CoA = O-acetyl-L-homoserine + CoA</text>
        <dbReference type="Rhea" id="RHEA:13701"/>
        <dbReference type="ChEBI" id="CHEBI:57287"/>
        <dbReference type="ChEBI" id="CHEBI:57288"/>
        <dbReference type="ChEBI" id="CHEBI:57476"/>
        <dbReference type="ChEBI" id="CHEBI:57716"/>
        <dbReference type="EC" id="2.3.1.31"/>
    </reaction>
</comment>
<feature type="site" description="Important for acyl-CoA specificity" evidence="6">
    <location>
        <position position="111"/>
    </location>
</feature>
<dbReference type="InterPro" id="IPR029062">
    <property type="entry name" value="Class_I_gatase-like"/>
</dbReference>
<keyword evidence="5 6" id="KW-0012">Acyltransferase</keyword>
<dbReference type="UniPathway" id="UPA00051">
    <property type="reaction ID" value="UER00074"/>
</dbReference>
<dbReference type="PANTHER" id="PTHR20919:SF0">
    <property type="entry name" value="HOMOSERINE O-SUCCINYLTRANSFERASE"/>
    <property type="match status" value="1"/>
</dbReference>
<dbReference type="CDD" id="cd03131">
    <property type="entry name" value="GATase1_HTS"/>
    <property type="match status" value="1"/>
</dbReference>
<comment type="subcellular location">
    <subcellularLocation>
        <location evidence="1 6">Cytoplasm</location>
    </subcellularLocation>
</comment>
<feature type="binding site" evidence="6">
    <location>
        <position position="191"/>
    </location>
    <ligand>
        <name>substrate</name>
    </ligand>
</feature>
<dbReference type="EC" id="2.3.1.31" evidence="6"/>
<evidence type="ECO:0000256" key="1">
    <source>
        <dbReference type="ARBA" id="ARBA00004496"/>
    </source>
</evidence>
<comment type="similarity">
    <text evidence="6">Belongs to the MetA family.</text>
</comment>
<accession>A0A379C9Q5</accession>
<feature type="active site" description="Acyl-thioester intermediate" evidence="6 7">
    <location>
        <position position="142"/>
    </location>
</feature>
<dbReference type="OrthoDB" id="9772423at2"/>
<dbReference type="GO" id="GO:0005737">
    <property type="term" value="C:cytoplasm"/>
    <property type="evidence" value="ECO:0007669"/>
    <property type="project" value="UniProtKB-SubCell"/>
</dbReference>
<dbReference type="GO" id="GO:0004414">
    <property type="term" value="F:homoserine O-acetyltransferase activity"/>
    <property type="evidence" value="ECO:0007669"/>
    <property type="project" value="UniProtKB-EC"/>
</dbReference>
<keyword evidence="2 6" id="KW-0963">Cytoplasm</keyword>
<evidence type="ECO:0000313" key="8">
    <source>
        <dbReference type="EMBL" id="SUB59023.1"/>
    </source>
</evidence>
<gene>
    <name evidence="8" type="primary">metA</name>
    <name evidence="6" type="synonym">metAA</name>
    <name evidence="8" type="ORF">NCTC12872_00997</name>
</gene>
<evidence type="ECO:0000256" key="6">
    <source>
        <dbReference type="HAMAP-Rule" id="MF_00295"/>
    </source>
</evidence>
<dbReference type="HAMAP" id="MF_00295">
    <property type="entry name" value="MetA_acyltransf"/>
    <property type="match status" value="1"/>
</dbReference>
<dbReference type="GO" id="GO:0008899">
    <property type="term" value="F:homoserine O-succinyltransferase activity"/>
    <property type="evidence" value="ECO:0007669"/>
    <property type="project" value="UniProtKB-UniRule"/>
</dbReference>
<keyword evidence="6" id="KW-0486">Methionine biosynthesis</keyword>
<dbReference type="NCBIfam" id="TIGR01001">
    <property type="entry name" value="metA"/>
    <property type="match status" value="1"/>
</dbReference>
<feature type="site" description="Important for substrate specificity" evidence="6">
    <location>
        <position position="191"/>
    </location>
</feature>
<evidence type="ECO:0000256" key="2">
    <source>
        <dbReference type="ARBA" id="ARBA00022490"/>
    </source>
</evidence>
<feature type="active site" evidence="6">
    <location>
        <position position="236"/>
    </location>
</feature>
<dbReference type="PANTHER" id="PTHR20919">
    <property type="entry name" value="HOMOSERINE O-SUCCINYLTRANSFERASE"/>
    <property type="match status" value="1"/>
</dbReference>
<keyword evidence="3 6" id="KW-0028">Amino-acid biosynthesis</keyword>
<dbReference type="PIRSF" id="PIRSF000450">
    <property type="entry name" value="H_ser_succinyltr"/>
    <property type="match status" value="1"/>
</dbReference>
<keyword evidence="9" id="KW-1185">Reference proteome</keyword>
<evidence type="ECO:0000256" key="3">
    <source>
        <dbReference type="ARBA" id="ARBA00022605"/>
    </source>
</evidence>
<keyword evidence="4 6" id="KW-0808">Transferase</keyword>
<reference evidence="8 9" key="1">
    <citation type="submission" date="2018-06" db="EMBL/GenBank/DDBJ databases">
        <authorList>
            <consortium name="Pathogen Informatics"/>
            <person name="Doyle S."/>
        </authorList>
    </citation>
    <scope>NUCLEOTIDE SEQUENCE [LARGE SCALE GENOMIC DNA]</scope>
    <source>
        <strain evidence="8 9">NCTC12872</strain>
    </source>
</reference>
<dbReference type="AlphaFoldDB" id="A0A379C9Q5"/>
<dbReference type="Proteomes" id="UP000255417">
    <property type="component" value="Unassembled WGS sequence"/>
</dbReference>
<sequence length="303" mass="35261">MPVIIPRTLPAFDVLAQERVFVMDENRATTQDIRPLKLLILNLMPKKIETEIQLLRVLSNTPLQIYIDWLCTKSYTSKNTTEDHLANFYKTFDEIKDKKYDGMIITGAPVETLPFEDVDYWQELTEIFDFTEHNVHSTFFICWAFQAALYYFYGIDKKGLVQKLFGVFEQKISHYTPLVQGFDDCFYVPHSRHSTNDPKAIKQCDDLTIIAESPKTGVSLCIDETRGFIFASGHSEYEQHTLGDEYKRDQLRGDDIALPQGYFPDNDPNNQALVRWRAHATLLFSNWLNYYVYQSTPFDIDSI</sequence>